<proteinExistence type="predicted"/>
<feature type="transmembrane region" description="Helical" evidence="1">
    <location>
        <begin position="43"/>
        <end position="62"/>
    </location>
</feature>
<dbReference type="EMBL" id="JAUEPS010000094">
    <property type="protein sequence ID" value="KAK0438724.1"/>
    <property type="molecule type" value="Genomic_DNA"/>
</dbReference>
<name>A0AA39MM35_ARMTA</name>
<dbReference type="Proteomes" id="UP001175211">
    <property type="component" value="Unassembled WGS sequence"/>
</dbReference>
<keyword evidence="1" id="KW-0472">Membrane</keyword>
<protein>
    <submittedName>
        <fullName evidence="2">Uncharacterized protein</fullName>
    </submittedName>
</protein>
<gene>
    <name evidence="2" type="ORF">EV420DRAFT_1279903</name>
</gene>
<dbReference type="GeneID" id="85351721"/>
<sequence length="64" mass="7182">VIVISLQSAYMSSTVLKDTIIDKPINGMVSDAAHGWWRKRTSLLIATSTYSTILMCWVPTLFSY</sequence>
<evidence type="ECO:0000313" key="2">
    <source>
        <dbReference type="EMBL" id="KAK0438724.1"/>
    </source>
</evidence>
<dbReference type="AlphaFoldDB" id="A0AA39MM35"/>
<reference evidence="2" key="1">
    <citation type="submission" date="2023-06" db="EMBL/GenBank/DDBJ databases">
        <authorList>
            <consortium name="Lawrence Berkeley National Laboratory"/>
            <person name="Ahrendt S."/>
            <person name="Sahu N."/>
            <person name="Indic B."/>
            <person name="Wong-Bajracharya J."/>
            <person name="Merenyi Z."/>
            <person name="Ke H.-M."/>
            <person name="Monk M."/>
            <person name="Kocsube S."/>
            <person name="Drula E."/>
            <person name="Lipzen A."/>
            <person name="Balint B."/>
            <person name="Henrissat B."/>
            <person name="Andreopoulos B."/>
            <person name="Martin F.M."/>
            <person name="Harder C.B."/>
            <person name="Rigling D."/>
            <person name="Ford K.L."/>
            <person name="Foster G.D."/>
            <person name="Pangilinan J."/>
            <person name="Papanicolaou A."/>
            <person name="Barry K."/>
            <person name="LaButti K."/>
            <person name="Viragh M."/>
            <person name="Koriabine M."/>
            <person name="Yan M."/>
            <person name="Riley R."/>
            <person name="Champramary S."/>
            <person name="Plett K.L."/>
            <person name="Tsai I.J."/>
            <person name="Slot J."/>
            <person name="Sipos G."/>
            <person name="Plett J."/>
            <person name="Nagy L.G."/>
            <person name="Grigoriev I.V."/>
        </authorList>
    </citation>
    <scope>NUCLEOTIDE SEQUENCE</scope>
    <source>
        <strain evidence="2">CCBAS 213</strain>
    </source>
</reference>
<feature type="non-terminal residue" evidence="2">
    <location>
        <position position="1"/>
    </location>
</feature>
<keyword evidence="3" id="KW-1185">Reference proteome</keyword>
<comment type="caution">
    <text evidence="2">The sequence shown here is derived from an EMBL/GenBank/DDBJ whole genome shotgun (WGS) entry which is preliminary data.</text>
</comment>
<accession>A0AA39MM35</accession>
<organism evidence="2 3">
    <name type="scientific">Armillaria tabescens</name>
    <name type="common">Ringless honey mushroom</name>
    <name type="synonym">Agaricus tabescens</name>
    <dbReference type="NCBI Taxonomy" id="1929756"/>
    <lineage>
        <taxon>Eukaryota</taxon>
        <taxon>Fungi</taxon>
        <taxon>Dikarya</taxon>
        <taxon>Basidiomycota</taxon>
        <taxon>Agaricomycotina</taxon>
        <taxon>Agaricomycetes</taxon>
        <taxon>Agaricomycetidae</taxon>
        <taxon>Agaricales</taxon>
        <taxon>Marasmiineae</taxon>
        <taxon>Physalacriaceae</taxon>
        <taxon>Desarmillaria</taxon>
    </lineage>
</organism>
<keyword evidence="1" id="KW-1133">Transmembrane helix</keyword>
<evidence type="ECO:0000256" key="1">
    <source>
        <dbReference type="SAM" id="Phobius"/>
    </source>
</evidence>
<evidence type="ECO:0000313" key="3">
    <source>
        <dbReference type="Proteomes" id="UP001175211"/>
    </source>
</evidence>
<dbReference type="RefSeq" id="XP_060323033.1">
    <property type="nucleotide sequence ID" value="XM_060468173.1"/>
</dbReference>
<keyword evidence="1" id="KW-0812">Transmembrane</keyword>